<evidence type="ECO:0000256" key="1">
    <source>
        <dbReference type="ARBA" id="ARBA00001947"/>
    </source>
</evidence>
<dbReference type="Proteomes" id="UP000316304">
    <property type="component" value="Unassembled WGS sequence"/>
</dbReference>
<dbReference type="PANTHER" id="PTHR31817:SF0">
    <property type="entry name" value="CHROMOSOME UNDETERMINED SCAFFOLD_67, WHOLE GENOME SHOTGUN SEQUENCE"/>
    <property type="match status" value="1"/>
</dbReference>
<comment type="cofactor">
    <cofactor evidence="1">
        <name>Zn(2+)</name>
        <dbReference type="ChEBI" id="CHEBI:29105"/>
    </cofactor>
</comment>
<dbReference type="SMART" id="SM01154">
    <property type="entry name" value="DUF1704"/>
    <property type="match status" value="1"/>
</dbReference>
<organism evidence="5 6">
    <name type="scientific">Novipirellula galeiformis</name>
    <dbReference type="NCBI Taxonomy" id="2528004"/>
    <lineage>
        <taxon>Bacteria</taxon>
        <taxon>Pseudomonadati</taxon>
        <taxon>Planctomycetota</taxon>
        <taxon>Planctomycetia</taxon>
        <taxon>Pirellulales</taxon>
        <taxon>Pirellulaceae</taxon>
        <taxon>Novipirellula</taxon>
    </lineage>
</organism>
<keyword evidence="3" id="KW-0378">Hydrolase</keyword>
<evidence type="ECO:0000313" key="5">
    <source>
        <dbReference type="EMBL" id="TWU22323.1"/>
    </source>
</evidence>
<dbReference type="InterPro" id="IPR012548">
    <property type="entry name" value="MATCAP"/>
</dbReference>
<evidence type="ECO:0008006" key="7">
    <source>
        <dbReference type="Google" id="ProtNLM"/>
    </source>
</evidence>
<name>A0A5C6CC21_9BACT</name>
<keyword evidence="2" id="KW-0645">Protease</keyword>
<protein>
    <recommendedName>
        <fullName evidence="7">Flavohemoglobin expression-modulating QEGLA motif protein</fullName>
    </recommendedName>
</protein>
<dbReference type="InterPro" id="IPR012656">
    <property type="entry name" value="CHP02421_QEGLA"/>
</dbReference>
<dbReference type="GO" id="GO:0006508">
    <property type="term" value="P:proteolysis"/>
    <property type="evidence" value="ECO:0007669"/>
    <property type="project" value="UniProtKB-KW"/>
</dbReference>
<sequence>MNTPNGQTASESPSAETKFAKIAAAACARLAKNERVRRTLPGEGRLKFDRQLPFLCVYRSPIDRDDKGTRELVTTEAAYLFASAAPQYHPGLSKLFAAIYTAMQEHFGTFLLIEVWSMDERESDLNSRPAFEIVTPELDSLPSTLEVLQRALSEITVYGHPSLVSSRYAASVAPFGTAPIVPTDLENASAGCCTIGLAVNPIYRDRKSGSVYPMVLQILRRQLATAFRKAIAEFTGTKNKTRKLHYETFGPSSLVKTCRLIDQQLCEVSESFDFLLQVTPTNTDELWEQFQASGYRELAPLRYRPLPYHPNRLKRQLFEIEIERVEDATLAYLFSEKQDEIDRQLTALRDLSMPALTTAHVQPSNFLTTSLQLYGRPEDSLVELADTILHTIATLPARSEKITSAAEQTEIGEEADCISATELVAQARDEIDYYHTKMNEFSATVEVSDSIAAGIMVSQDRLLIDRNLRISPQRVEALLHHEIGTHLLTYFNGRCQPFRQLYAGLAGYEELQEGLAVLAEYLCGGLTHGRLRTLAARVLAVDSMAQGNSFAATFDLLHHTHRFPPPRAFKTALRVYRGGGFSKDLIYLRGLRDLLDYLDSGHEIDPLYVGKIGLQHVPYIQEMRRREIITPPRILPRFWNDTRIRNRLKSCRGKSVLNLLEIDE</sequence>
<keyword evidence="6" id="KW-1185">Reference proteome</keyword>
<dbReference type="PANTHER" id="PTHR31817">
    <property type="match status" value="1"/>
</dbReference>
<dbReference type="EMBL" id="SJPT01000005">
    <property type="protein sequence ID" value="TWU22323.1"/>
    <property type="molecule type" value="Genomic_DNA"/>
</dbReference>
<comment type="caution">
    <text evidence="5">The sequence shown here is derived from an EMBL/GenBank/DDBJ whole genome shotgun (WGS) entry which is preliminary data.</text>
</comment>
<reference evidence="5 6" key="1">
    <citation type="submission" date="2019-02" db="EMBL/GenBank/DDBJ databases">
        <title>Deep-cultivation of Planctomycetes and their phenomic and genomic characterization uncovers novel biology.</title>
        <authorList>
            <person name="Wiegand S."/>
            <person name="Jogler M."/>
            <person name="Boedeker C."/>
            <person name="Pinto D."/>
            <person name="Vollmers J."/>
            <person name="Rivas-Marin E."/>
            <person name="Kohn T."/>
            <person name="Peeters S.H."/>
            <person name="Heuer A."/>
            <person name="Rast P."/>
            <person name="Oberbeckmann S."/>
            <person name="Bunk B."/>
            <person name="Jeske O."/>
            <person name="Meyerdierks A."/>
            <person name="Storesund J.E."/>
            <person name="Kallscheuer N."/>
            <person name="Luecker S."/>
            <person name="Lage O.M."/>
            <person name="Pohl T."/>
            <person name="Merkel B.J."/>
            <person name="Hornburger P."/>
            <person name="Mueller R.-W."/>
            <person name="Bruemmer F."/>
            <person name="Labrenz M."/>
            <person name="Spormann A.M."/>
            <person name="Op Den Camp H."/>
            <person name="Overmann J."/>
            <person name="Amann R."/>
            <person name="Jetten M.S.M."/>
            <person name="Mascher T."/>
            <person name="Medema M.H."/>
            <person name="Devos D.P."/>
            <person name="Kaster A.-K."/>
            <person name="Ovreas L."/>
            <person name="Rohde M."/>
            <person name="Galperin M.Y."/>
            <person name="Jogler C."/>
        </authorList>
    </citation>
    <scope>NUCLEOTIDE SEQUENCE [LARGE SCALE GENOMIC DNA]</scope>
    <source>
        <strain evidence="5 6">Pla52o</strain>
    </source>
</reference>
<dbReference type="RefSeq" id="WP_146595509.1">
    <property type="nucleotide sequence ID" value="NZ_SJPT01000005.1"/>
</dbReference>
<evidence type="ECO:0000256" key="4">
    <source>
        <dbReference type="ARBA" id="ARBA00023049"/>
    </source>
</evidence>
<keyword evidence="4" id="KW-0482">Metalloprotease</keyword>
<evidence type="ECO:0000313" key="6">
    <source>
        <dbReference type="Proteomes" id="UP000316304"/>
    </source>
</evidence>
<gene>
    <name evidence="5" type="ORF">Pla52o_33790</name>
</gene>
<dbReference type="NCBIfam" id="TIGR02421">
    <property type="entry name" value="QEGLA"/>
    <property type="match status" value="1"/>
</dbReference>
<dbReference type="OrthoDB" id="9785840at2"/>
<dbReference type="AlphaFoldDB" id="A0A5C6CC21"/>
<dbReference type="GO" id="GO:0008237">
    <property type="term" value="F:metallopeptidase activity"/>
    <property type="evidence" value="ECO:0007669"/>
    <property type="project" value="UniProtKB-KW"/>
</dbReference>
<evidence type="ECO:0000256" key="2">
    <source>
        <dbReference type="ARBA" id="ARBA00022670"/>
    </source>
</evidence>
<proteinExistence type="predicted"/>
<dbReference type="GO" id="GO:0080164">
    <property type="term" value="P:regulation of nitric oxide metabolic process"/>
    <property type="evidence" value="ECO:0007669"/>
    <property type="project" value="TreeGrafter"/>
</dbReference>
<dbReference type="Pfam" id="PF08014">
    <property type="entry name" value="MATCAP"/>
    <property type="match status" value="1"/>
</dbReference>
<evidence type="ECO:0000256" key="3">
    <source>
        <dbReference type="ARBA" id="ARBA00022801"/>
    </source>
</evidence>
<accession>A0A5C6CC21</accession>